<name>A0A8J3UNK6_9ACTN</name>
<evidence type="ECO:0000313" key="3">
    <source>
        <dbReference type="EMBL" id="GII41955.1"/>
    </source>
</evidence>
<dbReference type="InterPro" id="IPR023393">
    <property type="entry name" value="START-like_dom_sf"/>
</dbReference>
<dbReference type="InterPro" id="IPR013538">
    <property type="entry name" value="ASHA1/2-like_C"/>
</dbReference>
<proteinExistence type="inferred from homology"/>
<dbReference type="Pfam" id="PF08327">
    <property type="entry name" value="AHSA1"/>
    <property type="match status" value="1"/>
</dbReference>
<reference evidence="3 4" key="1">
    <citation type="submission" date="2021-01" db="EMBL/GenBank/DDBJ databases">
        <title>Whole genome shotgun sequence of Planotetraspora phitsanulokensis NBRC 104273.</title>
        <authorList>
            <person name="Komaki H."/>
            <person name="Tamura T."/>
        </authorList>
    </citation>
    <scope>NUCLEOTIDE SEQUENCE [LARGE SCALE GENOMIC DNA]</scope>
    <source>
        <strain evidence="3 4">NBRC 104273</strain>
    </source>
</reference>
<evidence type="ECO:0000259" key="2">
    <source>
        <dbReference type="Pfam" id="PF08327"/>
    </source>
</evidence>
<dbReference type="Proteomes" id="UP000622547">
    <property type="component" value="Unassembled WGS sequence"/>
</dbReference>
<accession>A0A8J3UNK6</accession>
<protein>
    <submittedName>
        <fullName evidence="3">Activator of HSP90 ATPase</fullName>
    </submittedName>
</protein>
<organism evidence="3 4">
    <name type="scientific">Planotetraspora phitsanulokensis</name>
    <dbReference type="NCBI Taxonomy" id="575192"/>
    <lineage>
        <taxon>Bacteria</taxon>
        <taxon>Bacillati</taxon>
        <taxon>Actinomycetota</taxon>
        <taxon>Actinomycetes</taxon>
        <taxon>Streptosporangiales</taxon>
        <taxon>Streptosporangiaceae</taxon>
        <taxon>Planotetraspora</taxon>
    </lineage>
</organism>
<dbReference type="Gene3D" id="3.30.530.20">
    <property type="match status" value="1"/>
</dbReference>
<dbReference type="CDD" id="cd08900">
    <property type="entry name" value="SRPBCC_CalC_Aha1-like_7"/>
    <property type="match status" value="1"/>
</dbReference>
<comment type="caution">
    <text evidence="3">The sequence shown here is derived from an EMBL/GenBank/DDBJ whole genome shotgun (WGS) entry which is preliminary data.</text>
</comment>
<keyword evidence="4" id="KW-1185">Reference proteome</keyword>
<feature type="domain" description="Activator of Hsp90 ATPase homologue 1/2-like C-terminal" evidence="2">
    <location>
        <begin position="18"/>
        <end position="146"/>
    </location>
</feature>
<gene>
    <name evidence="3" type="ORF">Pph01_69580</name>
</gene>
<evidence type="ECO:0000256" key="1">
    <source>
        <dbReference type="ARBA" id="ARBA00006817"/>
    </source>
</evidence>
<dbReference type="AlphaFoldDB" id="A0A8J3UNK6"/>
<sequence length="151" mass="16551">MSDRSVINTTFTLERVYDASPARVFAAWADPDAKGRWFAGPAAEHELDFRVGGRELARGRGEDGSVLTFESVYHDIIADQRIVCASVLMSGDDVATVSVTAVELSPEGEGTRLVLTEQGTFLDGHEQPAWREQGTLEQLTALEAELRRQEA</sequence>
<dbReference type="RefSeq" id="WP_204077394.1">
    <property type="nucleotide sequence ID" value="NZ_BAABHI010000011.1"/>
</dbReference>
<comment type="similarity">
    <text evidence="1">Belongs to the AHA1 family.</text>
</comment>
<dbReference type="SUPFAM" id="SSF55961">
    <property type="entry name" value="Bet v1-like"/>
    <property type="match status" value="1"/>
</dbReference>
<evidence type="ECO:0000313" key="4">
    <source>
        <dbReference type="Proteomes" id="UP000622547"/>
    </source>
</evidence>
<dbReference type="EMBL" id="BOOP01000037">
    <property type="protein sequence ID" value="GII41955.1"/>
    <property type="molecule type" value="Genomic_DNA"/>
</dbReference>